<dbReference type="Pfam" id="PF14341">
    <property type="entry name" value="PilX_N"/>
    <property type="match status" value="1"/>
</dbReference>
<dbReference type="AlphaFoldDB" id="A0A0X8HDJ1"/>
<feature type="domain" description="Type 4 fimbrial biogenesis protein PilX N-terminal" evidence="2">
    <location>
        <begin position="7"/>
        <end position="55"/>
    </location>
</feature>
<accession>A0A0X8HDJ1</accession>
<proteinExistence type="predicted"/>
<gene>
    <name evidence="3" type="ORF">LOKO_01578</name>
</gene>
<dbReference type="PATRIC" id="fig|507626.3.peg.1567"/>
<sequence>MAGSGQQGAALVVVLVLMTSSLIVGLSTMQGSLIKERLAGNYRSAAQAQMAAESAAVELTNYLQQLQTTPGNVTSVLANLPFHDGLQVPQANWSACRGEFGWEDDSVSPLNLALGRHGCSPAGMRTTAMLPVFLLKGRPAT</sequence>
<keyword evidence="1" id="KW-1133">Transmembrane helix</keyword>
<keyword evidence="4" id="KW-1185">Reference proteome</keyword>
<evidence type="ECO:0000259" key="2">
    <source>
        <dbReference type="Pfam" id="PF14341"/>
    </source>
</evidence>
<keyword evidence="1" id="KW-0472">Membrane</keyword>
<dbReference type="InterPro" id="IPR025746">
    <property type="entry name" value="PilX_N_dom"/>
</dbReference>
<dbReference type="EMBL" id="CP014226">
    <property type="protein sequence ID" value="AMD00646.1"/>
    <property type="molecule type" value="Genomic_DNA"/>
</dbReference>
<dbReference type="KEGG" id="hco:LOKO_01578"/>
<keyword evidence="1" id="KW-0812">Transmembrane</keyword>
<protein>
    <recommendedName>
        <fullName evidence="2">Type 4 fimbrial biogenesis protein PilX N-terminal domain-containing protein</fullName>
    </recommendedName>
</protein>
<evidence type="ECO:0000313" key="3">
    <source>
        <dbReference type="EMBL" id="AMD00646.1"/>
    </source>
</evidence>
<evidence type="ECO:0000256" key="1">
    <source>
        <dbReference type="SAM" id="Phobius"/>
    </source>
</evidence>
<evidence type="ECO:0000313" key="4">
    <source>
        <dbReference type="Proteomes" id="UP000063387"/>
    </source>
</evidence>
<name>A0A0X8HDJ1_9GAMM</name>
<dbReference type="Proteomes" id="UP000063387">
    <property type="component" value="Chromosome"/>
</dbReference>
<reference evidence="3 4" key="1">
    <citation type="journal article" date="2016" name="Genome Announc.">
        <title>Draft Genome Sequence of 'Halomonas chromatireducens' Strain AGD 8-3, a Haloalkaliphilic Chromate- and Selenite-Reducing Gammaproteobacterium.</title>
        <authorList>
            <person name="Sharko F.S."/>
            <person name="Shapovalova A.A."/>
            <person name="Tsygankova S.V."/>
            <person name="Komova A.V."/>
            <person name="Boulygina E.S."/>
            <person name="Teslyuk A.B."/>
            <person name="Gotovtsev P.M."/>
            <person name="Namsaraev Z.B."/>
            <person name="Khijniak T.V."/>
            <person name="Nedoluzhko A.V."/>
            <person name="Vasilov R.G."/>
        </authorList>
    </citation>
    <scope>NUCLEOTIDE SEQUENCE [LARGE SCALE GENOMIC DNA]</scope>
    <source>
        <strain evidence="3 4">AGD 8-3</strain>
    </source>
</reference>
<dbReference type="STRING" id="507626.LOKO_01578"/>
<dbReference type="RefSeq" id="WP_066447280.1">
    <property type="nucleotide sequence ID" value="NZ_CP014226.1"/>
</dbReference>
<organism evidence="3 4">
    <name type="scientific">Halomonas chromatireducens</name>
    <dbReference type="NCBI Taxonomy" id="507626"/>
    <lineage>
        <taxon>Bacteria</taxon>
        <taxon>Pseudomonadati</taxon>
        <taxon>Pseudomonadota</taxon>
        <taxon>Gammaproteobacteria</taxon>
        <taxon>Oceanospirillales</taxon>
        <taxon>Halomonadaceae</taxon>
        <taxon>Halomonas</taxon>
    </lineage>
</organism>
<reference evidence="3 4" key="2">
    <citation type="submission" date="2016-02" db="EMBL/GenBank/DDBJ databases">
        <authorList>
            <person name="Wen L."/>
            <person name="He K."/>
            <person name="Yang H."/>
        </authorList>
    </citation>
    <scope>NUCLEOTIDE SEQUENCE [LARGE SCALE GENOMIC DNA]</scope>
    <source>
        <strain evidence="3 4">AGD 8-3</strain>
    </source>
</reference>
<feature type="transmembrane region" description="Helical" evidence="1">
    <location>
        <begin position="6"/>
        <end position="27"/>
    </location>
</feature>